<evidence type="ECO:0000313" key="3">
    <source>
        <dbReference type="Proteomes" id="UP000694845"/>
    </source>
</evidence>
<feature type="transmembrane region" description="Helical" evidence="2">
    <location>
        <begin position="95"/>
        <end position="116"/>
    </location>
</feature>
<keyword evidence="2" id="KW-1133">Transmembrane helix</keyword>
<feature type="region of interest" description="Disordered" evidence="1">
    <location>
        <begin position="1"/>
        <end position="29"/>
    </location>
</feature>
<protein>
    <submittedName>
        <fullName evidence="4 5">TM2 domain-containing protein DDB_G0278163-like isoform X1</fullName>
    </submittedName>
</protein>
<dbReference type="Proteomes" id="UP000694845">
    <property type="component" value="Unplaced"/>
</dbReference>
<name>A0A8B7ZJB4_ACAPL</name>
<feature type="compositionally biased region" description="Polar residues" evidence="1">
    <location>
        <begin position="182"/>
        <end position="196"/>
    </location>
</feature>
<reference evidence="4 5" key="1">
    <citation type="submission" date="2025-04" db="UniProtKB">
        <authorList>
            <consortium name="RefSeq"/>
        </authorList>
    </citation>
    <scope>IDENTIFICATION</scope>
</reference>
<organism evidence="3 5">
    <name type="scientific">Acanthaster planci</name>
    <name type="common">Crown-of-thorns starfish</name>
    <dbReference type="NCBI Taxonomy" id="133434"/>
    <lineage>
        <taxon>Eukaryota</taxon>
        <taxon>Metazoa</taxon>
        <taxon>Echinodermata</taxon>
        <taxon>Eleutherozoa</taxon>
        <taxon>Asterozoa</taxon>
        <taxon>Asteroidea</taxon>
        <taxon>Valvatacea</taxon>
        <taxon>Valvatida</taxon>
        <taxon>Acanthasteridae</taxon>
        <taxon>Acanthaster</taxon>
    </lineage>
</organism>
<dbReference type="AlphaFoldDB" id="A0A8B7ZJB4"/>
<dbReference type="RefSeq" id="XP_022105106.1">
    <property type="nucleotide sequence ID" value="XM_022249414.1"/>
</dbReference>
<evidence type="ECO:0000313" key="5">
    <source>
        <dbReference type="RefSeq" id="XP_022105107.1"/>
    </source>
</evidence>
<evidence type="ECO:0000256" key="1">
    <source>
        <dbReference type="SAM" id="MobiDB-lite"/>
    </source>
</evidence>
<proteinExistence type="predicted"/>
<feature type="transmembrane region" description="Helical" evidence="2">
    <location>
        <begin position="65"/>
        <end position="89"/>
    </location>
</feature>
<sequence>MPRHHRHHHHHHHGAAPHRGIHHHGIGHHHHHHNIHHHALVSATGQVVGGATAATRAGNSRALPICLGICGFLIFFGGMMMMALGFGVLSDFRGMGIIGCLLMFVGVVLIIAYIVFCRRYRRQVQEAFFSQLAAGGMAVQYSQPGAPPIVQPQQPGAPPIIHPQGSGATIVYGPGGQVAYQPQAQPGFQPEPQQYPATIPYPQPGPDMSKSDLPAEPIAPPPTYKDAANPTKKPDGGSNQPVAV</sequence>
<evidence type="ECO:0000256" key="2">
    <source>
        <dbReference type="SAM" id="Phobius"/>
    </source>
</evidence>
<dbReference type="RefSeq" id="XP_022105107.1">
    <property type="nucleotide sequence ID" value="XM_022249415.1"/>
</dbReference>
<keyword evidence="3" id="KW-1185">Reference proteome</keyword>
<keyword evidence="2" id="KW-0812">Transmembrane</keyword>
<gene>
    <name evidence="4 5" type="primary">LOC110987026</name>
</gene>
<evidence type="ECO:0000313" key="4">
    <source>
        <dbReference type="RefSeq" id="XP_022105106.1"/>
    </source>
</evidence>
<keyword evidence="2" id="KW-0472">Membrane</keyword>
<dbReference type="KEGG" id="aplc:110987026"/>
<accession>A0A8B7ZJB4</accession>
<feature type="region of interest" description="Disordered" evidence="1">
    <location>
        <begin position="182"/>
        <end position="244"/>
    </location>
</feature>
<dbReference type="GeneID" id="110987026"/>
<dbReference type="OrthoDB" id="10237063at2759"/>